<name>A0A6N6RTK8_9GAMM</name>
<keyword evidence="1" id="KW-0812">Transmembrane</keyword>
<sequence>MTTSDIVISIVIGFTVNLITPMIRNWLVAVYSNVRVQIKGTSKSFLTSQLKRLQDNLAWYEEKIGSDAFLKWLLPHLFTQLVWLCFTVIALVSSNVFRSNPELSSTFTEWFDIGILIMATRQAIMFILLGGEVQKVLSIDETRSRICKQIIDIESELKRS</sequence>
<dbReference type="RefSeq" id="WP_151655099.1">
    <property type="nucleotide sequence ID" value="NZ_WBVP01000008.1"/>
</dbReference>
<evidence type="ECO:0000313" key="3">
    <source>
        <dbReference type="Proteomes" id="UP000434870"/>
    </source>
</evidence>
<evidence type="ECO:0000256" key="1">
    <source>
        <dbReference type="SAM" id="Phobius"/>
    </source>
</evidence>
<comment type="caution">
    <text evidence="2">The sequence shown here is derived from an EMBL/GenBank/DDBJ whole genome shotgun (WGS) entry which is preliminary data.</text>
</comment>
<reference evidence="2 3" key="1">
    <citation type="submission" date="2019-09" db="EMBL/GenBank/DDBJ databases">
        <title>Genome of Aliivibrio finisterrensis LMG 23869 (type strain).</title>
        <authorList>
            <person name="Bowman J.P."/>
        </authorList>
    </citation>
    <scope>NUCLEOTIDE SEQUENCE [LARGE SCALE GENOMIC DNA]</scope>
    <source>
        <strain evidence="2 3">LMG 23869</strain>
    </source>
</reference>
<dbReference type="Proteomes" id="UP000434870">
    <property type="component" value="Unassembled WGS sequence"/>
</dbReference>
<feature type="transmembrane region" description="Helical" evidence="1">
    <location>
        <begin position="72"/>
        <end position="93"/>
    </location>
</feature>
<evidence type="ECO:0000313" key="2">
    <source>
        <dbReference type="EMBL" id="KAB2824753.1"/>
    </source>
</evidence>
<proteinExistence type="predicted"/>
<feature type="transmembrane region" description="Helical" evidence="1">
    <location>
        <begin position="6"/>
        <end position="27"/>
    </location>
</feature>
<dbReference type="AlphaFoldDB" id="A0A6N6RTK8"/>
<accession>A0A6N6RTK8</accession>
<gene>
    <name evidence="2" type="ORF">F8B77_09185</name>
</gene>
<protein>
    <submittedName>
        <fullName evidence="2">Uncharacterized protein</fullName>
    </submittedName>
</protein>
<keyword evidence="1" id="KW-0472">Membrane</keyword>
<organism evidence="2 3">
    <name type="scientific">Aliivibrio finisterrensis</name>
    <dbReference type="NCBI Taxonomy" id="511998"/>
    <lineage>
        <taxon>Bacteria</taxon>
        <taxon>Pseudomonadati</taxon>
        <taxon>Pseudomonadota</taxon>
        <taxon>Gammaproteobacteria</taxon>
        <taxon>Vibrionales</taxon>
        <taxon>Vibrionaceae</taxon>
        <taxon>Aliivibrio</taxon>
    </lineage>
</organism>
<keyword evidence="1" id="KW-1133">Transmembrane helix</keyword>
<dbReference type="EMBL" id="WBVP01000008">
    <property type="protein sequence ID" value="KAB2824753.1"/>
    <property type="molecule type" value="Genomic_DNA"/>
</dbReference>
<feature type="transmembrane region" description="Helical" evidence="1">
    <location>
        <begin position="113"/>
        <end position="133"/>
    </location>
</feature>